<organism evidence="2 3">
    <name type="scientific">Chryseolinea lacunae</name>
    <dbReference type="NCBI Taxonomy" id="2801331"/>
    <lineage>
        <taxon>Bacteria</taxon>
        <taxon>Pseudomonadati</taxon>
        <taxon>Bacteroidota</taxon>
        <taxon>Cytophagia</taxon>
        <taxon>Cytophagales</taxon>
        <taxon>Fulvivirgaceae</taxon>
        <taxon>Chryseolinea</taxon>
    </lineage>
</organism>
<dbReference type="RefSeq" id="WP_202015813.1">
    <property type="nucleotide sequence ID" value="NZ_JAERRB010000016.1"/>
</dbReference>
<dbReference type="InterPro" id="IPR025540">
    <property type="entry name" value="FlK"/>
</dbReference>
<accession>A0ABS1L111</accession>
<dbReference type="CDD" id="cd03440">
    <property type="entry name" value="hot_dog"/>
    <property type="match status" value="1"/>
</dbReference>
<sequence>MQSPFNIGDTLHYRKVVTPEDVAAFHGKEVHPVCSTFALARDIEWTSRQFVLQMCDSDEEGVGTMLTITHQGPAFVGDEVVFTARILHLEGHELRCTYEARVGDRLIATGETGQKIMKRSRLEALFNKR</sequence>
<dbReference type="EMBL" id="JAERRB010000016">
    <property type="protein sequence ID" value="MBL0745396.1"/>
    <property type="molecule type" value="Genomic_DNA"/>
</dbReference>
<dbReference type="Gene3D" id="3.10.129.10">
    <property type="entry name" value="Hotdog Thioesterase"/>
    <property type="match status" value="1"/>
</dbReference>
<feature type="domain" description="Fluoroacetyl-CoA-specific thioesterase-like" evidence="1">
    <location>
        <begin position="17"/>
        <end position="119"/>
    </location>
</feature>
<dbReference type="PANTHER" id="PTHR36934:SF1">
    <property type="entry name" value="THIOESTERASE DOMAIN-CONTAINING PROTEIN"/>
    <property type="match status" value="1"/>
</dbReference>
<gene>
    <name evidence="2" type="ORF">JI741_29465</name>
</gene>
<dbReference type="Pfam" id="PF22636">
    <property type="entry name" value="FlK"/>
    <property type="match status" value="1"/>
</dbReference>
<evidence type="ECO:0000313" key="2">
    <source>
        <dbReference type="EMBL" id="MBL0745396.1"/>
    </source>
</evidence>
<dbReference type="SUPFAM" id="SSF54637">
    <property type="entry name" value="Thioesterase/thiol ester dehydrase-isomerase"/>
    <property type="match status" value="1"/>
</dbReference>
<keyword evidence="3" id="KW-1185">Reference proteome</keyword>
<dbReference type="InterPro" id="IPR029069">
    <property type="entry name" value="HotDog_dom_sf"/>
</dbReference>
<comment type="caution">
    <text evidence="2">The sequence shown here is derived from an EMBL/GenBank/DDBJ whole genome shotgun (WGS) entry which is preliminary data.</text>
</comment>
<dbReference type="Proteomes" id="UP000613030">
    <property type="component" value="Unassembled WGS sequence"/>
</dbReference>
<proteinExistence type="predicted"/>
<dbReference type="PANTHER" id="PTHR36934">
    <property type="entry name" value="BLR0278 PROTEIN"/>
    <property type="match status" value="1"/>
</dbReference>
<name>A0ABS1L111_9BACT</name>
<protein>
    <recommendedName>
        <fullName evidence="1">Fluoroacetyl-CoA-specific thioesterase-like domain-containing protein</fullName>
    </recommendedName>
</protein>
<reference evidence="2 3" key="1">
    <citation type="submission" date="2021-01" db="EMBL/GenBank/DDBJ databases">
        <title>Chryseolinea sp. Jin1 Genome sequencing and assembly.</title>
        <authorList>
            <person name="Kim I."/>
        </authorList>
    </citation>
    <scope>NUCLEOTIDE SEQUENCE [LARGE SCALE GENOMIC DNA]</scope>
    <source>
        <strain evidence="2 3">Jin1</strain>
    </source>
</reference>
<evidence type="ECO:0000313" key="3">
    <source>
        <dbReference type="Proteomes" id="UP000613030"/>
    </source>
</evidence>
<evidence type="ECO:0000259" key="1">
    <source>
        <dbReference type="Pfam" id="PF22636"/>
    </source>
</evidence>
<dbReference type="InterPro" id="IPR054485">
    <property type="entry name" value="FlK-like_dom"/>
</dbReference>